<gene>
    <name evidence="2" type="ORF">COCON_G00000080</name>
</gene>
<sequence length="149" mass="15419">MKVFDERMVSFLSHRRAPLGVPPLSGPRGLRAGWRVGGAGLRWSAGLTWATRRARDQGPARCAGVKGQKGQVGDAEVGRRGRSGAPGVPGPPGYGAVGTPGLVGQQGEPGPPGPPGPPGQPGERGQCEPSSCRNMRPVLYQPKGPLFRA</sequence>
<evidence type="ECO:0000313" key="2">
    <source>
        <dbReference type="EMBL" id="KAJ8287349.1"/>
    </source>
</evidence>
<reference evidence="2" key="1">
    <citation type="journal article" date="2023" name="Science">
        <title>Genome structures resolve the early diversification of teleost fishes.</title>
        <authorList>
            <person name="Parey E."/>
            <person name="Louis A."/>
            <person name="Montfort J."/>
            <person name="Bouchez O."/>
            <person name="Roques C."/>
            <person name="Iampietro C."/>
            <person name="Lluch J."/>
            <person name="Castinel A."/>
            <person name="Donnadieu C."/>
            <person name="Desvignes T."/>
            <person name="Floi Bucao C."/>
            <person name="Jouanno E."/>
            <person name="Wen M."/>
            <person name="Mejri S."/>
            <person name="Dirks R."/>
            <person name="Jansen H."/>
            <person name="Henkel C."/>
            <person name="Chen W.J."/>
            <person name="Zahm M."/>
            <person name="Cabau C."/>
            <person name="Klopp C."/>
            <person name="Thompson A.W."/>
            <person name="Robinson-Rechavi M."/>
            <person name="Braasch I."/>
            <person name="Lecointre G."/>
            <person name="Bobe J."/>
            <person name="Postlethwait J.H."/>
            <person name="Berthelot C."/>
            <person name="Roest Crollius H."/>
            <person name="Guiguen Y."/>
        </authorList>
    </citation>
    <scope>NUCLEOTIDE SEQUENCE</scope>
    <source>
        <strain evidence="2">Concon-B</strain>
    </source>
</reference>
<feature type="compositionally biased region" description="Pro residues" evidence="1">
    <location>
        <begin position="109"/>
        <end position="120"/>
    </location>
</feature>
<evidence type="ECO:0000256" key="1">
    <source>
        <dbReference type="SAM" id="MobiDB-lite"/>
    </source>
</evidence>
<dbReference type="Proteomes" id="UP001152803">
    <property type="component" value="Unassembled WGS sequence"/>
</dbReference>
<protein>
    <submittedName>
        <fullName evidence="2">Uncharacterized protein</fullName>
    </submittedName>
</protein>
<comment type="caution">
    <text evidence="2">The sequence shown here is derived from an EMBL/GenBank/DDBJ whole genome shotgun (WGS) entry which is preliminary data.</text>
</comment>
<name>A0A9Q1E115_CONCO</name>
<dbReference type="AlphaFoldDB" id="A0A9Q1E115"/>
<accession>A0A9Q1E115</accession>
<evidence type="ECO:0000313" key="3">
    <source>
        <dbReference type="Proteomes" id="UP001152803"/>
    </source>
</evidence>
<feature type="region of interest" description="Disordered" evidence="1">
    <location>
        <begin position="54"/>
        <end position="149"/>
    </location>
</feature>
<organism evidence="2 3">
    <name type="scientific">Conger conger</name>
    <name type="common">Conger eel</name>
    <name type="synonym">Muraena conger</name>
    <dbReference type="NCBI Taxonomy" id="82655"/>
    <lineage>
        <taxon>Eukaryota</taxon>
        <taxon>Metazoa</taxon>
        <taxon>Chordata</taxon>
        <taxon>Craniata</taxon>
        <taxon>Vertebrata</taxon>
        <taxon>Euteleostomi</taxon>
        <taxon>Actinopterygii</taxon>
        <taxon>Neopterygii</taxon>
        <taxon>Teleostei</taxon>
        <taxon>Anguilliformes</taxon>
        <taxon>Congridae</taxon>
        <taxon>Conger</taxon>
    </lineage>
</organism>
<keyword evidence="3" id="KW-1185">Reference proteome</keyword>
<dbReference type="EMBL" id="JAFJMO010000001">
    <property type="protein sequence ID" value="KAJ8287349.1"/>
    <property type="molecule type" value="Genomic_DNA"/>
</dbReference>
<proteinExistence type="predicted"/>
<feature type="compositionally biased region" description="Low complexity" evidence="1">
    <location>
        <begin position="99"/>
        <end position="108"/>
    </location>
</feature>